<reference evidence="2" key="1">
    <citation type="submission" date="2020-03" db="EMBL/GenBank/DDBJ databases">
        <authorList>
            <person name="Weist P."/>
        </authorList>
    </citation>
    <scope>NUCLEOTIDE SEQUENCE</scope>
</reference>
<evidence type="ECO:0000313" key="2">
    <source>
        <dbReference type="EMBL" id="CAB1424725.1"/>
    </source>
</evidence>
<keyword evidence="3" id="KW-1185">Reference proteome</keyword>
<feature type="region of interest" description="Disordered" evidence="1">
    <location>
        <begin position="76"/>
        <end position="124"/>
    </location>
</feature>
<proteinExistence type="predicted"/>
<sequence>MKPVSSSHDLPTECMSALHSGINISEAAHRDSLPASKATVPAALSQWKQFEGLDLSELEPLLCHINLLPQKRRRKRWRRRRRVCSAPGPGTASCSESGSGRNLNRSLLNPKGDHDLNHEQKRSRRRFHMMKEQNSLRIKPHRTDPGAPCGRVERKSHCAAEWTLDLWIRR</sequence>
<organism evidence="2 3">
    <name type="scientific">Pleuronectes platessa</name>
    <name type="common">European plaice</name>
    <dbReference type="NCBI Taxonomy" id="8262"/>
    <lineage>
        <taxon>Eukaryota</taxon>
        <taxon>Metazoa</taxon>
        <taxon>Chordata</taxon>
        <taxon>Craniata</taxon>
        <taxon>Vertebrata</taxon>
        <taxon>Euteleostomi</taxon>
        <taxon>Actinopterygii</taxon>
        <taxon>Neopterygii</taxon>
        <taxon>Teleostei</taxon>
        <taxon>Neoteleostei</taxon>
        <taxon>Acanthomorphata</taxon>
        <taxon>Carangaria</taxon>
        <taxon>Pleuronectiformes</taxon>
        <taxon>Pleuronectoidei</taxon>
        <taxon>Pleuronectidae</taxon>
        <taxon>Pleuronectes</taxon>
    </lineage>
</organism>
<accession>A0A9N7YAV1</accession>
<protein>
    <submittedName>
        <fullName evidence="2">Uncharacterized protein</fullName>
    </submittedName>
</protein>
<dbReference type="AlphaFoldDB" id="A0A9N7YAV1"/>
<comment type="caution">
    <text evidence="2">The sequence shown here is derived from an EMBL/GenBank/DDBJ whole genome shotgun (WGS) entry which is preliminary data.</text>
</comment>
<name>A0A9N7YAV1_PLEPL</name>
<feature type="compositionally biased region" description="Basic and acidic residues" evidence="1">
    <location>
        <begin position="111"/>
        <end position="120"/>
    </location>
</feature>
<dbReference type="Proteomes" id="UP001153269">
    <property type="component" value="Unassembled WGS sequence"/>
</dbReference>
<gene>
    <name evidence="2" type="ORF">PLEPLA_LOCUS12653</name>
</gene>
<evidence type="ECO:0000256" key="1">
    <source>
        <dbReference type="SAM" id="MobiDB-lite"/>
    </source>
</evidence>
<evidence type="ECO:0000313" key="3">
    <source>
        <dbReference type="Proteomes" id="UP001153269"/>
    </source>
</evidence>
<feature type="compositionally biased region" description="Polar residues" evidence="1">
    <location>
        <begin position="92"/>
        <end position="107"/>
    </location>
</feature>
<dbReference type="EMBL" id="CADEAL010000749">
    <property type="protein sequence ID" value="CAB1424725.1"/>
    <property type="molecule type" value="Genomic_DNA"/>
</dbReference>